<protein>
    <submittedName>
        <fullName evidence="1">DUF6461 domain-containing protein</fullName>
    </submittedName>
</protein>
<reference evidence="2" key="1">
    <citation type="journal article" date="2019" name="Int. J. Syst. Evol. Microbiol.">
        <title>The Global Catalogue of Microorganisms (GCM) 10K type strain sequencing project: providing services to taxonomists for standard genome sequencing and annotation.</title>
        <authorList>
            <consortium name="The Broad Institute Genomics Platform"/>
            <consortium name="The Broad Institute Genome Sequencing Center for Infectious Disease"/>
            <person name="Wu L."/>
            <person name="Ma J."/>
        </authorList>
    </citation>
    <scope>NUCLEOTIDE SEQUENCE [LARGE SCALE GENOMIC DNA]</scope>
    <source>
        <strain evidence="2">CECT 7649</strain>
    </source>
</reference>
<proteinExistence type="predicted"/>
<dbReference type="RefSeq" id="WP_380824621.1">
    <property type="nucleotide sequence ID" value="NZ_JBHTCG010000003.1"/>
</dbReference>
<evidence type="ECO:0000313" key="2">
    <source>
        <dbReference type="Proteomes" id="UP001596496"/>
    </source>
</evidence>
<name>A0ABW2NW34_9ACTN</name>
<keyword evidence="2" id="KW-1185">Reference proteome</keyword>
<organism evidence="1 2">
    <name type="scientific">Sphaerisporangium rhizosphaerae</name>
    <dbReference type="NCBI Taxonomy" id="2269375"/>
    <lineage>
        <taxon>Bacteria</taxon>
        <taxon>Bacillati</taxon>
        <taxon>Actinomycetota</taxon>
        <taxon>Actinomycetes</taxon>
        <taxon>Streptosporangiales</taxon>
        <taxon>Streptosporangiaceae</taxon>
        <taxon>Sphaerisporangium</taxon>
    </lineage>
</organism>
<sequence length="365" mass="39543">MSSADAQYSELLHAGLSRQPCLTWCQERDLDEVARRFGADVETGLWATEDEIEELEEDDTAELVQLATIGDWTIAYEPGGYQGSRNVILESLSEGGRAFNVHWNVELDSSIGYAVDGVTETAFELLDPERRSGAHPAALDGILAEVGLRQGLTTEQLKARVLALGKKISGQPLTPAWLRSPRYVFKITDALPDPLVPAAYRYPRAPFLDEPEFARILDDPSPAMASAVLRQVVSIVIAAASLEGPLPGKVMRILDHGEPAQGERDALRSELSRQAGDIRAKMLRDAPGGSETDRLDLASQTLVVLRSALNASPAEAASAASRAALGLSGLPREDFMRLLVLSNVSTRIERDLHRSNDRIASIDGA</sequence>
<accession>A0ABW2NW34</accession>
<comment type="caution">
    <text evidence="1">The sequence shown here is derived from an EMBL/GenBank/DDBJ whole genome shotgun (WGS) entry which is preliminary data.</text>
</comment>
<dbReference type="InterPro" id="IPR045592">
    <property type="entry name" value="DUF6461"/>
</dbReference>
<gene>
    <name evidence="1" type="ORF">ACFQSB_05380</name>
</gene>
<dbReference type="Pfam" id="PF20062">
    <property type="entry name" value="DUF6461"/>
    <property type="match status" value="1"/>
</dbReference>
<dbReference type="Proteomes" id="UP001596496">
    <property type="component" value="Unassembled WGS sequence"/>
</dbReference>
<evidence type="ECO:0000313" key="1">
    <source>
        <dbReference type="EMBL" id="MFC7381632.1"/>
    </source>
</evidence>
<dbReference type="EMBL" id="JBHTCG010000003">
    <property type="protein sequence ID" value="MFC7381632.1"/>
    <property type="molecule type" value="Genomic_DNA"/>
</dbReference>